<keyword evidence="7 10" id="KW-0067">ATP-binding</keyword>
<dbReference type="OrthoDB" id="9809438at2"/>
<keyword evidence="14" id="KW-1185">Reference proteome</keyword>
<dbReference type="Proteomes" id="UP000005713">
    <property type="component" value="Unassembled WGS sequence"/>
</dbReference>
<dbReference type="SUPFAM" id="SSF55060">
    <property type="entry name" value="GHMP Kinase, C-terminal domain"/>
    <property type="match status" value="1"/>
</dbReference>
<evidence type="ECO:0000256" key="1">
    <source>
        <dbReference type="ARBA" id="ARBA00009684"/>
    </source>
</evidence>
<accession>A3JXT8</accession>
<dbReference type="InterPro" id="IPR006204">
    <property type="entry name" value="GHMP_kinase_N_dom"/>
</dbReference>
<evidence type="ECO:0000256" key="5">
    <source>
        <dbReference type="ARBA" id="ARBA00022741"/>
    </source>
</evidence>
<reference evidence="13 14" key="1">
    <citation type="submission" date="2006-06" db="EMBL/GenBank/DDBJ databases">
        <authorList>
            <person name="Moran M.A."/>
            <person name="Ferriera S."/>
            <person name="Johnson J."/>
            <person name="Kravitz S."/>
            <person name="Beeson K."/>
            <person name="Sutton G."/>
            <person name="Rogers Y.-H."/>
            <person name="Friedman R."/>
            <person name="Frazier M."/>
            <person name="Venter J.C."/>
        </authorList>
    </citation>
    <scope>NUCLEOTIDE SEQUENCE [LARGE SCALE GENOMIC DNA]</scope>
    <source>
        <strain evidence="13 14">E-37</strain>
    </source>
</reference>
<protein>
    <recommendedName>
        <fullName evidence="3 10">4-diphosphocytidyl-2-C-methyl-D-erythritol kinase</fullName>
        <shortName evidence="10">CMK</shortName>
        <ecNumber evidence="2 10">2.7.1.148</ecNumber>
    </recommendedName>
    <alternativeName>
        <fullName evidence="9 10">4-(cytidine-5'-diphospho)-2-C-methyl-D-erythritol kinase</fullName>
    </alternativeName>
</protein>
<keyword evidence="8 10" id="KW-0414">Isoprene biosynthesis</keyword>
<dbReference type="eggNOG" id="COG1947">
    <property type="taxonomic scope" value="Bacteria"/>
</dbReference>
<name>A3JXT8_SAGS3</name>
<evidence type="ECO:0000256" key="9">
    <source>
        <dbReference type="ARBA" id="ARBA00032554"/>
    </source>
</evidence>
<feature type="domain" description="GHMP kinase C-terminal" evidence="12">
    <location>
        <begin position="203"/>
        <end position="263"/>
    </location>
</feature>
<dbReference type="GO" id="GO:0050515">
    <property type="term" value="F:4-(cytidine 5'-diphospho)-2-C-methyl-D-erythritol kinase activity"/>
    <property type="evidence" value="ECO:0007669"/>
    <property type="project" value="UniProtKB-UniRule"/>
</dbReference>
<evidence type="ECO:0000313" key="14">
    <source>
        <dbReference type="Proteomes" id="UP000005713"/>
    </source>
</evidence>
<feature type="binding site" evidence="10">
    <location>
        <begin position="92"/>
        <end position="102"/>
    </location>
    <ligand>
        <name>ATP</name>
        <dbReference type="ChEBI" id="CHEBI:30616"/>
    </ligand>
</feature>
<dbReference type="Pfam" id="PF08544">
    <property type="entry name" value="GHMP_kinases_C"/>
    <property type="match status" value="1"/>
</dbReference>
<evidence type="ECO:0000259" key="12">
    <source>
        <dbReference type="Pfam" id="PF08544"/>
    </source>
</evidence>
<dbReference type="HAMAP" id="MF_00061">
    <property type="entry name" value="IspE"/>
    <property type="match status" value="1"/>
</dbReference>
<comment type="caution">
    <text evidence="13">The sequence shown here is derived from an EMBL/GenBank/DDBJ whole genome shotgun (WGS) entry which is preliminary data.</text>
</comment>
<dbReference type="EMBL" id="AAYA01000001">
    <property type="protein sequence ID" value="EBA10324.1"/>
    <property type="molecule type" value="Genomic_DNA"/>
</dbReference>
<evidence type="ECO:0000256" key="10">
    <source>
        <dbReference type="HAMAP-Rule" id="MF_00061"/>
    </source>
</evidence>
<keyword evidence="6 10" id="KW-0418">Kinase</keyword>
<dbReference type="RefSeq" id="WP_005855071.1">
    <property type="nucleotide sequence ID" value="NZ_AAYA01000001.1"/>
</dbReference>
<dbReference type="Gene3D" id="3.30.230.10">
    <property type="match status" value="1"/>
</dbReference>
<dbReference type="NCBIfam" id="NF011202">
    <property type="entry name" value="PRK14608.1"/>
    <property type="match status" value="1"/>
</dbReference>
<dbReference type="PIRSF" id="PIRSF010376">
    <property type="entry name" value="IspE"/>
    <property type="match status" value="1"/>
</dbReference>
<proteinExistence type="inferred from homology"/>
<evidence type="ECO:0000256" key="6">
    <source>
        <dbReference type="ARBA" id="ARBA00022777"/>
    </source>
</evidence>
<dbReference type="InterPro" id="IPR020568">
    <property type="entry name" value="Ribosomal_Su5_D2-typ_SF"/>
</dbReference>
<comment type="pathway">
    <text evidence="10">Isoprenoid biosynthesis; isopentenyl diphosphate biosynthesis via DXP pathway; isopentenyl diphosphate from 1-deoxy-D-xylulose 5-phosphate: step 3/6.</text>
</comment>
<evidence type="ECO:0000313" key="13">
    <source>
        <dbReference type="EMBL" id="EBA10324.1"/>
    </source>
</evidence>
<dbReference type="Gene3D" id="3.30.70.890">
    <property type="entry name" value="GHMP kinase, C-terminal domain"/>
    <property type="match status" value="1"/>
</dbReference>
<dbReference type="NCBIfam" id="TIGR00154">
    <property type="entry name" value="ispE"/>
    <property type="match status" value="1"/>
</dbReference>
<sequence length="275" mass="28420">MTGRQTEAFAPAKINLALHVTGQRDDGYHLLDSLVMFADVGDTVRLRDAPEVSLEITGSRAAGVPADRRNLCWKAAEAFGCPVAITLDKHLPAAAGIGGGSSDAAAVLRAMEALYGRPSPVDPLTLGADVPVCMVGHAARMSGIGDHVLPLFMAPLHAVLVNPGVEVSTPSVFKALSCKENAPMSEMPEGGGPAAALVWLSAQRNDLQAPAIALQPVIGDVLTALGGQTGARLARMSGSGATCFALFDDLKTAKAAATDLQKAHPAWWVAACTLR</sequence>
<dbReference type="PANTHER" id="PTHR43527:SF2">
    <property type="entry name" value="4-DIPHOSPHOCYTIDYL-2-C-METHYL-D-ERYTHRITOL KINASE, CHLOROPLASTIC"/>
    <property type="match status" value="1"/>
</dbReference>
<keyword evidence="5 10" id="KW-0547">Nucleotide-binding</keyword>
<dbReference type="InterPro" id="IPR036554">
    <property type="entry name" value="GHMP_kinase_C_sf"/>
</dbReference>
<keyword evidence="4 10" id="KW-0808">Transferase</keyword>
<comment type="catalytic activity">
    <reaction evidence="10">
        <text>4-CDP-2-C-methyl-D-erythritol + ATP = 4-CDP-2-C-methyl-D-erythritol 2-phosphate + ADP + H(+)</text>
        <dbReference type="Rhea" id="RHEA:18437"/>
        <dbReference type="ChEBI" id="CHEBI:15378"/>
        <dbReference type="ChEBI" id="CHEBI:30616"/>
        <dbReference type="ChEBI" id="CHEBI:57823"/>
        <dbReference type="ChEBI" id="CHEBI:57919"/>
        <dbReference type="ChEBI" id="CHEBI:456216"/>
        <dbReference type="EC" id="2.7.1.148"/>
    </reaction>
</comment>
<dbReference type="GO" id="GO:0005524">
    <property type="term" value="F:ATP binding"/>
    <property type="evidence" value="ECO:0007669"/>
    <property type="project" value="UniProtKB-UniRule"/>
</dbReference>
<dbReference type="AlphaFoldDB" id="A3JXT8"/>
<dbReference type="UniPathway" id="UPA00056">
    <property type="reaction ID" value="UER00094"/>
</dbReference>
<dbReference type="EC" id="2.7.1.148" evidence="2 10"/>
<dbReference type="InterPro" id="IPR014721">
    <property type="entry name" value="Ribsml_uS5_D2-typ_fold_subgr"/>
</dbReference>
<feature type="domain" description="GHMP kinase N-terminal" evidence="11">
    <location>
        <begin position="70"/>
        <end position="135"/>
    </location>
</feature>
<evidence type="ECO:0000256" key="4">
    <source>
        <dbReference type="ARBA" id="ARBA00022679"/>
    </source>
</evidence>
<gene>
    <name evidence="10" type="primary">ispE</name>
    <name evidence="13" type="ORF">SSE37_20002</name>
</gene>
<evidence type="ECO:0000256" key="8">
    <source>
        <dbReference type="ARBA" id="ARBA00023229"/>
    </source>
</evidence>
<dbReference type="InterPro" id="IPR004424">
    <property type="entry name" value="IspE"/>
</dbReference>
<dbReference type="GO" id="GO:0019288">
    <property type="term" value="P:isopentenyl diphosphate biosynthetic process, methylerythritol 4-phosphate pathway"/>
    <property type="evidence" value="ECO:0007669"/>
    <property type="project" value="UniProtKB-UniRule"/>
</dbReference>
<dbReference type="PANTHER" id="PTHR43527">
    <property type="entry name" value="4-DIPHOSPHOCYTIDYL-2-C-METHYL-D-ERYTHRITOL KINASE, CHLOROPLASTIC"/>
    <property type="match status" value="1"/>
</dbReference>
<evidence type="ECO:0000256" key="7">
    <source>
        <dbReference type="ARBA" id="ARBA00022840"/>
    </source>
</evidence>
<evidence type="ECO:0000259" key="11">
    <source>
        <dbReference type="Pfam" id="PF00288"/>
    </source>
</evidence>
<feature type="active site" evidence="10">
    <location>
        <position position="129"/>
    </location>
</feature>
<dbReference type="Pfam" id="PF00288">
    <property type="entry name" value="GHMP_kinases_N"/>
    <property type="match status" value="1"/>
</dbReference>
<feature type="active site" evidence="10">
    <location>
        <position position="13"/>
    </location>
</feature>
<dbReference type="GO" id="GO:0016114">
    <property type="term" value="P:terpenoid biosynthetic process"/>
    <property type="evidence" value="ECO:0007669"/>
    <property type="project" value="UniProtKB-UniRule"/>
</dbReference>
<comment type="function">
    <text evidence="10">Catalyzes the phosphorylation of the position 2 hydroxy group of 4-diphosphocytidyl-2C-methyl-D-erythritol.</text>
</comment>
<dbReference type="InterPro" id="IPR013750">
    <property type="entry name" value="GHMP_kinase_C_dom"/>
</dbReference>
<dbReference type="SUPFAM" id="SSF54211">
    <property type="entry name" value="Ribosomal protein S5 domain 2-like"/>
    <property type="match status" value="1"/>
</dbReference>
<evidence type="ECO:0000256" key="2">
    <source>
        <dbReference type="ARBA" id="ARBA00012052"/>
    </source>
</evidence>
<organism evidence="13 14">
    <name type="scientific">Sagittula stellata (strain ATCC 700073 / DSM 11524 / E-37)</name>
    <dbReference type="NCBI Taxonomy" id="388399"/>
    <lineage>
        <taxon>Bacteria</taxon>
        <taxon>Pseudomonadati</taxon>
        <taxon>Pseudomonadota</taxon>
        <taxon>Alphaproteobacteria</taxon>
        <taxon>Rhodobacterales</taxon>
        <taxon>Roseobacteraceae</taxon>
        <taxon>Sagittula</taxon>
    </lineage>
</organism>
<comment type="similarity">
    <text evidence="1 10">Belongs to the GHMP kinase family. IspE subfamily.</text>
</comment>
<evidence type="ECO:0000256" key="3">
    <source>
        <dbReference type="ARBA" id="ARBA00017473"/>
    </source>
</evidence>